<dbReference type="AlphaFoldDB" id="A0A540R480"/>
<comment type="caution">
    <text evidence="1">The sequence shown here is derived from an EMBL/GenBank/DDBJ whole genome shotgun (WGS) entry which is preliminary data.</text>
</comment>
<evidence type="ECO:0000313" key="2">
    <source>
        <dbReference type="Proteomes" id="UP000318080"/>
    </source>
</evidence>
<reference evidence="1 2" key="1">
    <citation type="submission" date="2019-06" db="EMBL/GenBank/DDBJ databases">
        <title>Draft genome of C. phoceense Strain 272.</title>
        <authorList>
            <person name="Pacheco L.G.C."/>
            <person name="Barberis C.M."/>
            <person name="Almuzara M.N."/>
            <person name="Traglia G.M."/>
            <person name="Santos C.S."/>
            <person name="Rocha D.J.P.G."/>
            <person name="Aguiar E.R.G.R."/>
            <person name="Vay C.A."/>
        </authorList>
    </citation>
    <scope>NUCLEOTIDE SEQUENCE [LARGE SCALE GENOMIC DNA]</scope>
    <source>
        <strain evidence="1 2">272</strain>
    </source>
</reference>
<organism evidence="1 2">
    <name type="scientific">Corynebacterium phoceense</name>
    <dbReference type="NCBI Taxonomy" id="1686286"/>
    <lineage>
        <taxon>Bacteria</taxon>
        <taxon>Bacillati</taxon>
        <taxon>Actinomycetota</taxon>
        <taxon>Actinomycetes</taxon>
        <taxon>Mycobacteriales</taxon>
        <taxon>Corynebacteriaceae</taxon>
        <taxon>Corynebacterium</taxon>
    </lineage>
</organism>
<dbReference type="EMBL" id="VHIR01000023">
    <property type="protein sequence ID" value="TQE42549.1"/>
    <property type="molecule type" value="Genomic_DNA"/>
</dbReference>
<proteinExistence type="predicted"/>
<accession>A0A540R480</accession>
<dbReference type="GeneID" id="79853513"/>
<dbReference type="Proteomes" id="UP000318080">
    <property type="component" value="Unassembled WGS sequence"/>
</dbReference>
<sequence>MKTTAAEPSAPVRPITSGVLIIESMPARLRPRVEELMVTCLPSASTWEIPGDDPLTAQWCTRWYKDWPGQDLAALAAGAGSEFDAVPPGIGCRQVLTGTQAELHALETAVRDLAQRYCFSVRVSM</sequence>
<protein>
    <submittedName>
        <fullName evidence="1">Uncharacterized protein</fullName>
    </submittedName>
</protein>
<dbReference type="RefSeq" id="WP_066488431.1">
    <property type="nucleotide sequence ID" value="NZ_JADPQA010000015.1"/>
</dbReference>
<dbReference type="STRING" id="1686286.GCA_900092335_02364"/>
<evidence type="ECO:0000313" key="1">
    <source>
        <dbReference type="EMBL" id="TQE42549.1"/>
    </source>
</evidence>
<name>A0A540R480_9CORY</name>
<keyword evidence="2" id="KW-1185">Reference proteome</keyword>
<gene>
    <name evidence="1" type="ORF">EJK80_11860</name>
</gene>